<dbReference type="SUPFAM" id="SSF51905">
    <property type="entry name" value="FAD/NAD(P)-binding domain"/>
    <property type="match status" value="1"/>
</dbReference>
<dbReference type="EMBL" id="QDKG01000001">
    <property type="protein sequence ID" value="PVH26587.1"/>
    <property type="molecule type" value="Genomic_DNA"/>
</dbReference>
<accession>A0A2T8HMD0</accession>
<sequence>MSMNRYDAIIVGSGPNGFAAAITLQRQGLATLLIEGDEQIGGGMRTKELTLPGFKHDVCSAIHPMAMASPFFNSLPLAAHGLEFVTPKYAAAHPLDNGDTAFLHNNLADTAAGLGVDGKRYKNLIKPVLEHWESLAKAIMGPLRFPEKPLNLAAFGLHALQPASWIANRFKTDQGAALWAGMAAHGIQPLSNWATSAIALVLSAVGNKYGWPVPIGGSQAIVNALLSYYRSLGGELQTGNWVDDIAALPSHTTLILDLTPKQLLGLKGLKFSPGYTRQLQQFRQGMGVFKIDWALSEKTPFKDVRCQQAATVHLGNTYAEIAANESASHLGKKVEKPFVLFTQQSAFDSQRAPVGKHTGWAYCHVPNGSPEDYTEEIEAQVERFAPGFRDTILARHTYSPAQLEAYNPNYVGGDINGGIMDVFQLYTRPTRSLTPYRTSLKNVYICSSSTPPGGGVHGMSGYHAAKTALKDHFDINPTL</sequence>
<proteinExistence type="predicted"/>
<reference evidence="1 2" key="1">
    <citation type="submission" date="2018-04" db="EMBL/GenBank/DDBJ databases">
        <title>Sphingobacterium cortibacter sp. nov.</title>
        <authorList>
            <person name="Li Y."/>
        </authorList>
    </citation>
    <scope>NUCLEOTIDE SEQUENCE [LARGE SCALE GENOMIC DNA]</scope>
    <source>
        <strain evidence="1 2">2c-3</strain>
    </source>
</reference>
<evidence type="ECO:0000313" key="1">
    <source>
        <dbReference type="EMBL" id="PVH26587.1"/>
    </source>
</evidence>
<dbReference type="PANTHER" id="PTHR10668:SF105">
    <property type="entry name" value="DEHYDROGENASE-RELATED"/>
    <property type="match status" value="1"/>
</dbReference>
<name>A0A2T8HMD0_9SPHI</name>
<dbReference type="PRINTS" id="PR00411">
    <property type="entry name" value="PNDRDTASEI"/>
</dbReference>
<gene>
    <name evidence="1" type="ORF">DC487_02960</name>
</gene>
<dbReference type="Proteomes" id="UP000245627">
    <property type="component" value="Unassembled WGS sequence"/>
</dbReference>
<evidence type="ECO:0000313" key="2">
    <source>
        <dbReference type="Proteomes" id="UP000245627"/>
    </source>
</evidence>
<dbReference type="Gene3D" id="3.50.50.60">
    <property type="entry name" value="FAD/NAD(P)-binding domain"/>
    <property type="match status" value="1"/>
</dbReference>
<organism evidence="1 2">
    <name type="scientific">Sphingobacterium corticibacter</name>
    <dbReference type="NCBI Taxonomy" id="2171749"/>
    <lineage>
        <taxon>Bacteria</taxon>
        <taxon>Pseudomonadati</taxon>
        <taxon>Bacteroidota</taxon>
        <taxon>Sphingobacteriia</taxon>
        <taxon>Sphingobacteriales</taxon>
        <taxon>Sphingobacteriaceae</taxon>
        <taxon>Sphingobacterium</taxon>
    </lineage>
</organism>
<dbReference type="AlphaFoldDB" id="A0A2T8HMD0"/>
<dbReference type="PANTHER" id="PTHR10668">
    <property type="entry name" value="PHYTOENE DEHYDROGENASE"/>
    <property type="match status" value="1"/>
</dbReference>
<dbReference type="Pfam" id="PF13450">
    <property type="entry name" value="NAD_binding_8"/>
    <property type="match status" value="1"/>
</dbReference>
<dbReference type="InterPro" id="IPR036188">
    <property type="entry name" value="FAD/NAD-bd_sf"/>
</dbReference>
<comment type="caution">
    <text evidence="1">The sequence shown here is derived from an EMBL/GenBank/DDBJ whole genome shotgun (WGS) entry which is preliminary data.</text>
</comment>
<dbReference type="OrthoDB" id="833207at2"/>
<protein>
    <submittedName>
        <fullName evidence="1">FAD-dependent oxidoreductase</fullName>
    </submittedName>
</protein>
<keyword evidence="2" id="KW-1185">Reference proteome</keyword>